<feature type="transmembrane region" description="Helical" evidence="6">
    <location>
        <begin position="203"/>
        <end position="220"/>
    </location>
</feature>
<keyword evidence="7" id="KW-0808">Transferase</keyword>
<sequence>MGNPATDDRVPLVIDLDGTLLHSDLLLESSLLFVRTQPWNAWRPLRWLQQGGKAGLKQRLAEATDLDVSVLPYNEDVLALAREAREQGRDVVLATASHLLLAQRIAEHLQLFDQVFATADGHNLSAGNKRDALVAAFGVGGFDYAGNAADDVPVWEQARSAILVNASAAVTRSARAVGNVHSVMRSPAATAGTWFKALRLHQWLKNLLIFVPLLAAHQVANLSLWLDGLLAFFIFGLCASSVYLLNDLLDLNDDRHHPVKSKRPFAAGLLSIRQGMAVAPTLLVIAFALALWCLPLLFVGVLLLYYLVTLAYSLLLKRIMGLDVIILASLYTLRIIAGVAALALTPTFWLLAFSMFIFLSLALVKRYTELREQRRKGNTEKSRGRGYYPDDLEMISSLGAASGYLSVMVLALYINDAKTMQMYAYPQLIWLACPLLLLWITRIWMLTHRGQMPDDPVVFAVTDRFSLLTGLVFALTFWIAV</sequence>
<comment type="subcellular location">
    <subcellularLocation>
        <location evidence="1">Membrane</location>
        <topology evidence="1">Multi-pass membrane protein</topology>
    </subcellularLocation>
</comment>
<gene>
    <name evidence="7" type="ORF">SAMN05216210_0693</name>
</gene>
<dbReference type="GO" id="GO:0005886">
    <property type="term" value="C:plasma membrane"/>
    <property type="evidence" value="ECO:0007669"/>
    <property type="project" value="TreeGrafter"/>
</dbReference>
<name>A0A1H2EGI8_9GAMM</name>
<dbReference type="Pfam" id="PF01040">
    <property type="entry name" value="UbiA"/>
    <property type="match status" value="1"/>
</dbReference>
<evidence type="ECO:0000313" key="7">
    <source>
        <dbReference type="EMBL" id="SDT94119.1"/>
    </source>
</evidence>
<dbReference type="Proteomes" id="UP000243924">
    <property type="component" value="Chromosome I"/>
</dbReference>
<proteinExistence type="predicted"/>
<dbReference type="SUPFAM" id="SSF56784">
    <property type="entry name" value="HAD-like"/>
    <property type="match status" value="1"/>
</dbReference>
<dbReference type="CDD" id="cd13963">
    <property type="entry name" value="PT_UbiA_2"/>
    <property type="match status" value="1"/>
</dbReference>
<dbReference type="InterPro" id="IPR044878">
    <property type="entry name" value="UbiA_sf"/>
</dbReference>
<dbReference type="InterPro" id="IPR000537">
    <property type="entry name" value="UbiA_prenyltransferase"/>
</dbReference>
<dbReference type="PANTHER" id="PTHR11048:SF5">
    <property type="entry name" value="DECAPRENYL-PHOSPHATE PHOSPHORIBOSYLTRANSFERASE"/>
    <property type="match status" value="1"/>
</dbReference>
<keyword evidence="4 6" id="KW-1133">Transmembrane helix</keyword>
<evidence type="ECO:0000256" key="4">
    <source>
        <dbReference type="ARBA" id="ARBA00022989"/>
    </source>
</evidence>
<evidence type="ECO:0000256" key="6">
    <source>
        <dbReference type="SAM" id="Phobius"/>
    </source>
</evidence>
<dbReference type="Gene3D" id="1.10.357.140">
    <property type="entry name" value="UbiA prenyltransferase"/>
    <property type="match status" value="1"/>
</dbReference>
<dbReference type="NCBIfam" id="NF006088">
    <property type="entry name" value="PRK08238.1"/>
    <property type="match status" value="1"/>
</dbReference>
<dbReference type="GO" id="GO:0016765">
    <property type="term" value="F:transferase activity, transferring alkyl or aryl (other than methyl) groups"/>
    <property type="evidence" value="ECO:0007669"/>
    <property type="project" value="InterPro"/>
</dbReference>
<feature type="transmembrane region" description="Helical" evidence="6">
    <location>
        <begin position="226"/>
        <end position="245"/>
    </location>
</feature>
<evidence type="ECO:0000256" key="1">
    <source>
        <dbReference type="ARBA" id="ARBA00004141"/>
    </source>
</evidence>
<keyword evidence="5 6" id="KW-0472">Membrane</keyword>
<feature type="transmembrane region" description="Helical" evidence="6">
    <location>
        <begin position="457"/>
        <end position="480"/>
    </location>
</feature>
<dbReference type="OrthoDB" id="9803632at2"/>
<feature type="transmembrane region" description="Helical" evidence="6">
    <location>
        <begin position="427"/>
        <end position="445"/>
    </location>
</feature>
<evidence type="ECO:0000256" key="2">
    <source>
        <dbReference type="ARBA" id="ARBA00022475"/>
    </source>
</evidence>
<dbReference type="InterPro" id="IPR039653">
    <property type="entry name" value="Prenyltransferase"/>
</dbReference>
<evidence type="ECO:0000256" key="3">
    <source>
        <dbReference type="ARBA" id="ARBA00022692"/>
    </source>
</evidence>
<evidence type="ECO:0000313" key="8">
    <source>
        <dbReference type="Proteomes" id="UP000243924"/>
    </source>
</evidence>
<keyword evidence="8" id="KW-1185">Reference proteome</keyword>
<dbReference type="GO" id="GO:0009247">
    <property type="term" value="P:glycolipid biosynthetic process"/>
    <property type="evidence" value="ECO:0007669"/>
    <property type="project" value="TreeGrafter"/>
</dbReference>
<organism evidence="7 8">
    <name type="scientific">Halopseudomonas salegens</name>
    <dbReference type="NCBI Taxonomy" id="1434072"/>
    <lineage>
        <taxon>Bacteria</taxon>
        <taxon>Pseudomonadati</taxon>
        <taxon>Pseudomonadota</taxon>
        <taxon>Gammaproteobacteria</taxon>
        <taxon>Pseudomonadales</taxon>
        <taxon>Pseudomonadaceae</taxon>
        <taxon>Halopseudomonas</taxon>
    </lineage>
</organism>
<reference evidence="8" key="1">
    <citation type="submission" date="2016-10" db="EMBL/GenBank/DDBJ databases">
        <authorList>
            <person name="Varghese N."/>
            <person name="Submissions S."/>
        </authorList>
    </citation>
    <scope>NUCLEOTIDE SEQUENCE [LARGE SCALE GENOMIC DNA]</scope>
    <source>
        <strain evidence="8">CECT 8338</strain>
    </source>
</reference>
<dbReference type="AlphaFoldDB" id="A0A1H2EGI8"/>
<dbReference type="PANTHER" id="PTHR11048">
    <property type="entry name" value="PRENYLTRANSFERASES"/>
    <property type="match status" value="1"/>
</dbReference>
<dbReference type="STRING" id="1434072.SAMN05216210_0693"/>
<feature type="transmembrane region" description="Helical" evidence="6">
    <location>
        <begin position="348"/>
        <end position="367"/>
    </location>
</feature>
<dbReference type="InterPro" id="IPR023214">
    <property type="entry name" value="HAD_sf"/>
</dbReference>
<dbReference type="RefSeq" id="WP_092384179.1">
    <property type="nucleotide sequence ID" value="NZ_LT629787.1"/>
</dbReference>
<keyword evidence="2" id="KW-1003">Cell membrane</keyword>
<dbReference type="Gene3D" id="3.40.50.1000">
    <property type="entry name" value="HAD superfamily/HAD-like"/>
    <property type="match status" value="1"/>
</dbReference>
<dbReference type="InterPro" id="IPR036412">
    <property type="entry name" value="HAD-like_sf"/>
</dbReference>
<keyword evidence="3 6" id="KW-0812">Transmembrane</keyword>
<protein>
    <submittedName>
        <fullName evidence="7">4-hydroxybenzoate polyprenyltransferase</fullName>
    </submittedName>
</protein>
<accession>A0A1H2EGI8</accession>
<feature type="transmembrane region" description="Helical" evidence="6">
    <location>
        <begin position="265"/>
        <end position="290"/>
    </location>
</feature>
<feature type="transmembrane region" description="Helical" evidence="6">
    <location>
        <begin position="392"/>
        <end position="415"/>
    </location>
</feature>
<dbReference type="EMBL" id="LT629787">
    <property type="protein sequence ID" value="SDT94119.1"/>
    <property type="molecule type" value="Genomic_DNA"/>
</dbReference>
<feature type="transmembrane region" description="Helical" evidence="6">
    <location>
        <begin position="322"/>
        <end position="342"/>
    </location>
</feature>
<feature type="transmembrane region" description="Helical" evidence="6">
    <location>
        <begin position="296"/>
        <end position="315"/>
    </location>
</feature>
<evidence type="ECO:0000256" key="5">
    <source>
        <dbReference type="ARBA" id="ARBA00023136"/>
    </source>
</evidence>